<dbReference type="EMBL" id="JACXVP010000012">
    <property type="protein sequence ID" value="KAG5572621.1"/>
    <property type="molecule type" value="Genomic_DNA"/>
</dbReference>
<reference evidence="1 2" key="1">
    <citation type="submission" date="2020-09" db="EMBL/GenBank/DDBJ databases">
        <title>De no assembly of potato wild relative species, Solanum commersonii.</title>
        <authorList>
            <person name="Cho K."/>
        </authorList>
    </citation>
    <scope>NUCLEOTIDE SEQUENCE [LARGE SCALE GENOMIC DNA]</scope>
    <source>
        <strain evidence="1">LZ3.2</strain>
        <tissue evidence="1">Leaf</tissue>
    </source>
</reference>
<dbReference type="PANTHER" id="PTHR46950:SF9">
    <property type="entry name" value="ZINC TRANSPORT PROTEIN ZNTB-LIKE ISOFORM X1"/>
    <property type="match status" value="1"/>
</dbReference>
<dbReference type="Proteomes" id="UP000824120">
    <property type="component" value="Chromosome 12"/>
</dbReference>
<proteinExistence type="predicted"/>
<evidence type="ECO:0000313" key="2">
    <source>
        <dbReference type="Proteomes" id="UP000824120"/>
    </source>
</evidence>
<accession>A0A9J5WAQ2</accession>
<dbReference type="PANTHER" id="PTHR46950">
    <property type="entry name" value="MAGNESIUM TRANSPORTER CORA-LIKE FAMILY PROTEIN"/>
    <property type="match status" value="1"/>
</dbReference>
<protein>
    <submittedName>
        <fullName evidence="1">Uncharacterized protein</fullName>
    </submittedName>
</protein>
<keyword evidence="2" id="KW-1185">Reference proteome</keyword>
<comment type="caution">
    <text evidence="1">The sequence shown here is derived from an EMBL/GenBank/DDBJ whole genome shotgun (WGS) entry which is preliminary data.</text>
</comment>
<name>A0A9J5WAQ2_SOLCO</name>
<sequence>MPTGWARISEFSQTIQTDSQWLIQQFYLIDDAWLSYVAWLFSIIGVALRDEGRLISENMKHLLYEVPVKLLGQSAGYTHVNEDDIPVIIYSWKAQNLFITILHVKGSAKDINVLVITEVQEQLLACGYMHHAQWDYILFWKLIFDAADEVELMFVKMRNKEDLSL</sequence>
<organism evidence="1 2">
    <name type="scientific">Solanum commersonii</name>
    <name type="common">Commerson's wild potato</name>
    <name type="synonym">Commerson's nightshade</name>
    <dbReference type="NCBI Taxonomy" id="4109"/>
    <lineage>
        <taxon>Eukaryota</taxon>
        <taxon>Viridiplantae</taxon>
        <taxon>Streptophyta</taxon>
        <taxon>Embryophyta</taxon>
        <taxon>Tracheophyta</taxon>
        <taxon>Spermatophyta</taxon>
        <taxon>Magnoliopsida</taxon>
        <taxon>eudicotyledons</taxon>
        <taxon>Gunneridae</taxon>
        <taxon>Pentapetalae</taxon>
        <taxon>asterids</taxon>
        <taxon>lamiids</taxon>
        <taxon>Solanales</taxon>
        <taxon>Solanaceae</taxon>
        <taxon>Solanoideae</taxon>
        <taxon>Solaneae</taxon>
        <taxon>Solanum</taxon>
    </lineage>
</organism>
<gene>
    <name evidence="1" type="ORF">H5410_062387</name>
</gene>
<dbReference type="AlphaFoldDB" id="A0A9J5WAQ2"/>
<evidence type="ECO:0000313" key="1">
    <source>
        <dbReference type="EMBL" id="KAG5572621.1"/>
    </source>
</evidence>